<evidence type="ECO:0000313" key="5">
    <source>
        <dbReference type="EMBL" id="WTW59726.1"/>
    </source>
</evidence>
<keyword evidence="2" id="KW-0677">Repeat</keyword>
<dbReference type="InterPro" id="IPR020472">
    <property type="entry name" value="WD40_PAC1"/>
</dbReference>
<evidence type="ECO:0000256" key="1">
    <source>
        <dbReference type="ARBA" id="ARBA00022574"/>
    </source>
</evidence>
<dbReference type="SUPFAM" id="SSF50978">
    <property type="entry name" value="WD40 repeat-like"/>
    <property type="match status" value="2"/>
</dbReference>
<dbReference type="SUPFAM" id="SSF52540">
    <property type="entry name" value="P-loop containing nucleoside triphosphate hydrolases"/>
    <property type="match status" value="1"/>
</dbReference>
<feature type="domain" description="Novel STAND NTPase 1" evidence="4">
    <location>
        <begin position="105"/>
        <end position="486"/>
    </location>
</feature>
<dbReference type="PRINTS" id="PR00320">
    <property type="entry name" value="GPROTEINBRPT"/>
</dbReference>
<evidence type="ECO:0000256" key="3">
    <source>
        <dbReference type="PROSITE-ProRule" id="PRU00221"/>
    </source>
</evidence>
<dbReference type="PROSITE" id="PS50294">
    <property type="entry name" value="WD_REPEATS_REGION"/>
    <property type="match status" value="6"/>
</dbReference>
<dbReference type="EMBL" id="CP108318">
    <property type="protein sequence ID" value="WTW59726.1"/>
    <property type="molecule type" value="Genomic_DNA"/>
</dbReference>
<dbReference type="InterPro" id="IPR001680">
    <property type="entry name" value="WD40_rpt"/>
</dbReference>
<feature type="repeat" description="WD" evidence="3">
    <location>
        <begin position="625"/>
        <end position="658"/>
    </location>
</feature>
<dbReference type="Pfam" id="PF00400">
    <property type="entry name" value="WD40"/>
    <property type="match status" value="9"/>
</dbReference>
<dbReference type="InterPro" id="IPR036322">
    <property type="entry name" value="WD40_repeat_dom_sf"/>
</dbReference>
<dbReference type="Gene3D" id="2.130.10.10">
    <property type="entry name" value="YVTN repeat-like/Quinoprotein amine dehydrogenase"/>
    <property type="match status" value="4"/>
</dbReference>
<dbReference type="InterPro" id="IPR027417">
    <property type="entry name" value="P-loop_NTPase"/>
</dbReference>
<dbReference type="SMART" id="SM00320">
    <property type="entry name" value="WD40"/>
    <property type="match status" value="13"/>
</dbReference>
<dbReference type="Pfam" id="PF20703">
    <property type="entry name" value="nSTAND1"/>
    <property type="match status" value="1"/>
</dbReference>
<dbReference type="InterPro" id="IPR049052">
    <property type="entry name" value="nSTAND1"/>
</dbReference>
<feature type="repeat" description="WD" evidence="3">
    <location>
        <begin position="723"/>
        <end position="754"/>
    </location>
</feature>
<evidence type="ECO:0000259" key="4">
    <source>
        <dbReference type="Pfam" id="PF20703"/>
    </source>
</evidence>
<reference evidence="5" key="1">
    <citation type="submission" date="2022-10" db="EMBL/GenBank/DDBJ databases">
        <title>The complete genomes of actinobacterial strains from the NBC collection.</title>
        <authorList>
            <person name="Joergensen T.S."/>
            <person name="Alvarez Arevalo M."/>
            <person name="Sterndorff E.B."/>
            <person name="Faurdal D."/>
            <person name="Vuksanovic O."/>
            <person name="Mourched A.-S."/>
            <person name="Charusanti P."/>
            <person name="Shaw S."/>
            <person name="Blin K."/>
            <person name="Weber T."/>
        </authorList>
    </citation>
    <scope>NUCLEOTIDE SEQUENCE</scope>
    <source>
        <strain evidence="5">NBC_00003</strain>
    </source>
</reference>
<feature type="repeat" description="WD" evidence="3">
    <location>
        <begin position="920"/>
        <end position="961"/>
    </location>
</feature>
<dbReference type="CDD" id="cd00200">
    <property type="entry name" value="WD40"/>
    <property type="match status" value="2"/>
</dbReference>
<keyword evidence="1 3" id="KW-0853">WD repeat</keyword>
<gene>
    <name evidence="5" type="ORF">OG549_03135</name>
</gene>
<dbReference type="AlphaFoldDB" id="A0AAU2UXA6"/>
<dbReference type="PROSITE" id="PS00678">
    <property type="entry name" value="WD_REPEATS_1"/>
    <property type="match status" value="5"/>
</dbReference>
<proteinExistence type="predicted"/>
<dbReference type="PROSITE" id="PS50082">
    <property type="entry name" value="WD_REPEATS_2"/>
    <property type="match status" value="8"/>
</dbReference>
<feature type="repeat" description="WD" evidence="3">
    <location>
        <begin position="802"/>
        <end position="843"/>
    </location>
</feature>
<feature type="repeat" description="WD" evidence="3">
    <location>
        <begin position="965"/>
        <end position="1006"/>
    </location>
</feature>
<evidence type="ECO:0000256" key="2">
    <source>
        <dbReference type="ARBA" id="ARBA00022737"/>
    </source>
</evidence>
<accession>A0AAU2UXA6</accession>
<organism evidence="5">
    <name type="scientific">Streptomyces sp. NBC_00003</name>
    <dbReference type="NCBI Taxonomy" id="2903608"/>
    <lineage>
        <taxon>Bacteria</taxon>
        <taxon>Bacillati</taxon>
        <taxon>Actinomycetota</taxon>
        <taxon>Actinomycetes</taxon>
        <taxon>Kitasatosporales</taxon>
        <taxon>Streptomycetaceae</taxon>
        <taxon>Streptomyces</taxon>
    </lineage>
</organism>
<feature type="repeat" description="WD" evidence="3">
    <location>
        <begin position="1187"/>
        <end position="1219"/>
    </location>
</feature>
<dbReference type="InterPro" id="IPR019775">
    <property type="entry name" value="WD40_repeat_CS"/>
</dbReference>
<protein>
    <recommendedName>
        <fullName evidence="4">Novel STAND NTPase 1 domain-containing protein</fullName>
    </recommendedName>
</protein>
<name>A0AAU2UXA6_9ACTN</name>
<dbReference type="Gene3D" id="3.40.50.300">
    <property type="entry name" value="P-loop containing nucleotide triphosphate hydrolases"/>
    <property type="match status" value="1"/>
</dbReference>
<dbReference type="PANTHER" id="PTHR22847">
    <property type="entry name" value="WD40 REPEAT PROTEIN"/>
    <property type="match status" value="1"/>
</dbReference>
<feature type="repeat" description="WD" evidence="3">
    <location>
        <begin position="1145"/>
        <end position="1179"/>
    </location>
</feature>
<dbReference type="PANTHER" id="PTHR22847:SF637">
    <property type="entry name" value="WD REPEAT DOMAIN 5B"/>
    <property type="match status" value="1"/>
</dbReference>
<sequence>MPRPERPLDLDAGPLTRFAADLRKLREAAGRPPYRALAKIAHYSSTTLSDAAGGHTLPSLGVTLSFVEACQGDRREWESRWHAVAAEIAASEQGDACGETSRLAPYAGLSAFQPEDAAHFFGRERLTGEVLAKVRDHRFLAVFGPSGSGKSSLLRAGLVARARASGWPVMLFTPGPHPVEECAIQLAAATGEAPGTLMTELLGDPMALHLRIRQTLTDRAPDVDALIVADQFEEVFTLCRDRDEREAFITMLTVATTATTSRTRVVLGVRADFYGHCVQDLRLVEAMRDAQIAVGPMSSQELREAITRPAVLADCTVTGPLLAAVVADATGQPGALPLVSHAMVETWRRRSGSRLTLDGYLAAGGIQHALAQTAEATYQALSPVQQDLARSLFIRLTALGDGTEDTRRRITRDELDPGPDTACVLESLARQRLVTLDQECVEITHEAIIRCWPRLRGWLTEDRDRLLLHRQLTDATADWEARDRDPHALYRGARLAAALDLATADGSRLTPREQGFLGTSQEAQAGEMAAVRRRTVRLRQLVTLLTVLVVIAATAGGLAVVSRGSAIQQRNVAIARKAATDAAAVRQQNPSLAAQLNLAAYRLAATGDVRDQLMSAFATPYTGRLTGHTSDVVSISFAPKSTVLATASWDRTVRLWDVGHVHHPVQLAVVNQPERLRSVAFGEGGRVLATVSERSVRLWDVTKRHAPAELSTLPDQPAAPTWVAFQPGGGVIATGHTDGAARLWDVNDPRHPRPLATLPGHADTVTSVEFSPNGRTLATTGDTTARLWNVTDPANPLPLDVLRGHTDTVTSAVFSPDGRTVATGSWDHTARIWGIGSSPRTHPPAVLPGHPAIVWSVAFSPDGGTLVSVGGSTLFWDVAAPANPKRISTVQGGAYQAAFSPDGRLLANSDRLLDLRDLSLATHDDVVTSLAFGPGGHLLASASWDGTARLWQVTDGQALWPLAVLHGHTKFVRSVAFSQDGHTLVTGSEDTTVRVWDVSDPRRPRLRSTLTPAAGEVGGAGFGPGGHLLAVWAQHGAGLWDLTDPGNPRPLSRIGADGPDVTMASFRPDGHTLVTSGGESGPLRFWDISDPRSPRELPSPFRSDPLTDGIFSPDNRTLAAVHRTDKTVWLIDVNDLGHPTKARQFPASGSWLYALAFDADGRRLAAGAADGKALLWDVNGAGPPAVLSGHSNPVPAVAFSPDGHTLATGGNDFTIRLWDTGLDRVTARICDSAYPRITRAEWAQYFTAVDFNPPCPAT</sequence>
<feature type="repeat" description="WD" evidence="3">
    <location>
        <begin position="758"/>
        <end position="790"/>
    </location>
</feature>
<dbReference type="InterPro" id="IPR015943">
    <property type="entry name" value="WD40/YVTN_repeat-like_dom_sf"/>
</dbReference>